<feature type="compositionally biased region" description="Low complexity" evidence="5">
    <location>
        <begin position="260"/>
        <end position="277"/>
    </location>
</feature>
<evidence type="ECO:0000259" key="8">
    <source>
        <dbReference type="PROSITE" id="PS50847"/>
    </source>
</evidence>
<keyword evidence="3 7" id="KW-0732">Signal</keyword>
<keyword evidence="6" id="KW-0812">Transmembrane</keyword>
<keyword evidence="10" id="KW-1185">Reference proteome</keyword>
<gene>
    <name evidence="9" type="ORF">A5866_002333</name>
</gene>
<evidence type="ECO:0000256" key="7">
    <source>
        <dbReference type="SAM" id="SignalP"/>
    </source>
</evidence>
<evidence type="ECO:0000256" key="1">
    <source>
        <dbReference type="ARBA" id="ARBA00022512"/>
    </source>
</evidence>
<sequence>MKKVVFCLVALSLALPLTSFAEEVSTTSEVESSSSITSTQETEKENKKTVDSSTSDTSSIENSSSSAPNAYSDLIQTTLVVFQGEKVTAEMLSQDSGYHGAAFRDLKLLEDASTEKIGDYLVKVSFMLQPLEENQGEKQEVTLNMGYKVVKSTPTYDIQFISYNSEKKQVKGRVLTTDEASVSNVPIYGENTANYDAVPKNIKVFYPFAKTDSPVLTDTEGYFTLPYQDHFSFAAFSPQSGDYSPIYTLTDQAFAGAAGTTDSSTPAKSTASSSTSTKETEKKKDLFPNTGEKKTVYFSIAGIAIILLAVLFLFIKSKKK</sequence>
<feature type="transmembrane region" description="Helical" evidence="6">
    <location>
        <begin position="296"/>
        <end position="315"/>
    </location>
</feature>
<keyword evidence="1" id="KW-0134">Cell wall</keyword>
<keyword evidence="6" id="KW-0472">Membrane</keyword>
<keyword evidence="6" id="KW-1133">Transmembrane helix</keyword>
<dbReference type="RefSeq" id="WP_086445321.1">
    <property type="nucleotide sequence ID" value="NZ_CP147248.1"/>
</dbReference>
<feature type="region of interest" description="Disordered" evidence="5">
    <location>
        <begin position="259"/>
        <end position="285"/>
    </location>
</feature>
<reference evidence="10" key="1">
    <citation type="submission" date="2017-05" db="EMBL/GenBank/DDBJ databases">
        <title>The Genome Sequence of EEnterococcus faecalis 9F2_4866.</title>
        <authorList>
            <consortium name="The Broad Institute Genomics Platform"/>
            <consortium name="The Broad Institute Genomic Center for Infectious Diseases"/>
            <person name="Earl A."/>
            <person name="Manson A."/>
            <person name="Schwartman J."/>
            <person name="Gilmore M."/>
            <person name="Abouelleil A."/>
            <person name="Cao P."/>
            <person name="Chapman S."/>
            <person name="Cusick C."/>
            <person name="Shea T."/>
            <person name="Young S."/>
            <person name="Neafsey D."/>
            <person name="Nusbaum C."/>
            <person name="Birren B."/>
        </authorList>
    </citation>
    <scope>NUCLEOTIDE SEQUENCE [LARGE SCALE GENOMIC DNA]</scope>
    <source>
        <strain evidence="10">12C11_DIV0727</strain>
    </source>
</reference>
<organism evidence="9 10">
    <name type="scientific">Candidatus Enterococcus lemimoniae</name>
    <dbReference type="NCBI Taxonomy" id="1834167"/>
    <lineage>
        <taxon>Bacteria</taxon>
        <taxon>Bacillati</taxon>
        <taxon>Bacillota</taxon>
        <taxon>Bacilli</taxon>
        <taxon>Lactobacillales</taxon>
        <taxon>Enterococcaceae</taxon>
        <taxon>Enterococcus</taxon>
    </lineage>
</organism>
<feature type="signal peptide" evidence="7">
    <location>
        <begin position="1"/>
        <end position="21"/>
    </location>
</feature>
<feature type="chain" id="PRO_5046135283" description="Gram-positive cocci surface proteins LPxTG domain-containing protein" evidence="7">
    <location>
        <begin position="22"/>
        <end position="320"/>
    </location>
</feature>
<evidence type="ECO:0000313" key="9">
    <source>
        <dbReference type="EMBL" id="WYJ87238.1"/>
    </source>
</evidence>
<feature type="compositionally biased region" description="Basic and acidic residues" evidence="5">
    <location>
        <begin position="41"/>
        <end position="50"/>
    </location>
</feature>
<accession>A0ABZ2T8N9</accession>
<feature type="compositionally biased region" description="Low complexity" evidence="5">
    <location>
        <begin position="51"/>
        <end position="66"/>
    </location>
</feature>
<dbReference type="InterPro" id="IPR019931">
    <property type="entry name" value="LPXTG_anchor"/>
</dbReference>
<feature type="region of interest" description="Disordered" evidence="5">
    <location>
        <begin position="28"/>
        <end position="67"/>
    </location>
</feature>
<dbReference type="Proteomes" id="UP000195080">
    <property type="component" value="Chromosome"/>
</dbReference>
<dbReference type="NCBIfam" id="TIGR01167">
    <property type="entry name" value="LPXTG_anchor"/>
    <property type="match status" value="1"/>
</dbReference>
<evidence type="ECO:0000313" key="10">
    <source>
        <dbReference type="Proteomes" id="UP000195080"/>
    </source>
</evidence>
<proteinExistence type="predicted"/>
<evidence type="ECO:0000256" key="4">
    <source>
        <dbReference type="ARBA" id="ARBA00023088"/>
    </source>
</evidence>
<evidence type="ECO:0000256" key="2">
    <source>
        <dbReference type="ARBA" id="ARBA00022525"/>
    </source>
</evidence>
<feature type="compositionally biased region" description="Low complexity" evidence="5">
    <location>
        <begin position="28"/>
        <end position="40"/>
    </location>
</feature>
<evidence type="ECO:0000256" key="6">
    <source>
        <dbReference type="SAM" id="Phobius"/>
    </source>
</evidence>
<name>A0ABZ2T8N9_9ENTE</name>
<dbReference type="EMBL" id="CP147248">
    <property type="protein sequence ID" value="WYJ87238.1"/>
    <property type="molecule type" value="Genomic_DNA"/>
</dbReference>
<evidence type="ECO:0000256" key="3">
    <source>
        <dbReference type="ARBA" id="ARBA00022729"/>
    </source>
</evidence>
<evidence type="ECO:0000256" key="5">
    <source>
        <dbReference type="SAM" id="MobiDB-lite"/>
    </source>
</evidence>
<feature type="domain" description="Gram-positive cocci surface proteins LPxTG" evidence="8">
    <location>
        <begin position="287"/>
        <end position="320"/>
    </location>
</feature>
<dbReference type="Pfam" id="PF00746">
    <property type="entry name" value="Gram_pos_anchor"/>
    <property type="match status" value="1"/>
</dbReference>
<dbReference type="PROSITE" id="PS50847">
    <property type="entry name" value="GRAM_POS_ANCHORING"/>
    <property type="match status" value="1"/>
</dbReference>
<keyword evidence="2" id="KW-0964">Secreted</keyword>
<keyword evidence="4" id="KW-0572">Peptidoglycan-anchor</keyword>
<protein>
    <recommendedName>
        <fullName evidence="8">Gram-positive cocci surface proteins LPxTG domain-containing protein</fullName>
    </recommendedName>
</protein>